<dbReference type="InterPro" id="IPR058559">
    <property type="entry name" value="PRM_STIL"/>
</dbReference>
<organism evidence="4 6">
    <name type="scientific">Branchiostoma floridae</name>
    <name type="common">Florida lancelet</name>
    <name type="synonym">Amphioxus</name>
    <dbReference type="NCBI Taxonomy" id="7739"/>
    <lineage>
        <taxon>Eukaryota</taxon>
        <taxon>Metazoa</taxon>
        <taxon>Chordata</taxon>
        <taxon>Cephalochordata</taxon>
        <taxon>Leptocardii</taxon>
        <taxon>Amphioxiformes</taxon>
        <taxon>Branchiostomatidae</taxon>
        <taxon>Branchiostoma</taxon>
    </lineage>
</organism>
<dbReference type="GO" id="GO:0007052">
    <property type="term" value="P:mitotic spindle organization"/>
    <property type="evidence" value="ECO:0000318"/>
    <property type="project" value="GO_Central"/>
</dbReference>
<dbReference type="GO" id="GO:0071539">
    <property type="term" value="P:protein localization to centrosome"/>
    <property type="evidence" value="ECO:0000318"/>
    <property type="project" value="GO_Central"/>
</dbReference>
<dbReference type="GeneID" id="118431790"/>
<reference evidence="5 6" key="2">
    <citation type="submission" date="2025-04" db="UniProtKB">
        <authorList>
            <consortium name="RefSeq"/>
        </authorList>
    </citation>
    <scope>IDENTIFICATION</scope>
    <source>
        <strain evidence="5 6">S238N-H82</strain>
        <tissue evidence="5 6">Testes</tissue>
    </source>
</reference>
<feature type="domain" description="STIL N-terminal" evidence="2">
    <location>
        <begin position="150"/>
        <end position="411"/>
    </location>
</feature>
<accession>A0A9J7NAH1</accession>
<feature type="domain" description="STIL coiled coil region" evidence="3">
    <location>
        <begin position="943"/>
        <end position="970"/>
    </location>
</feature>
<feature type="compositionally biased region" description="Pro residues" evidence="1">
    <location>
        <begin position="766"/>
        <end position="778"/>
    </location>
</feature>
<feature type="compositionally biased region" description="Polar residues" evidence="1">
    <location>
        <begin position="970"/>
        <end position="984"/>
    </location>
</feature>
<evidence type="ECO:0000313" key="5">
    <source>
        <dbReference type="RefSeq" id="XP_035699016.1"/>
    </source>
</evidence>
<dbReference type="RefSeq" id="XP_035699017.1">
    <property type="nucleotide sequence ID" value="XM_035843124.1"/>
</dbReference>
<dbReference type="RefSeq" id="XP_035699018.1">
    <property type="nucleotide sequence ID" value="XM_035843125.1"/>
</dbReference>
<sequence>MSVRVDMSKMPAHVRDSAYFVSKDNSSGGKGRKRSTENTGIVPLSFPATRAVLWSRTPTGTPSTLHLTHYRNCHVLVLEKTLRLAQRHALQAEDTPFSCFLIGCAVVDSDEEGVTVTLDRFDPGRSVPGRADRIPTASLLGDHVVHTSITVSTASLLGDHIVHTSITLTKRAPGSEASVTSTKEVFTSTLKSLHHHCCTKDPVDVSNSLALQAHIYVQDEGEAMTFDIHLSAVSMATGFEATPVTPVPIIPTALARNLAGPLNLSEVQGAPKSGFLTMDQTRKLLLLLESDPKIYSLPLVGIWVCGPVHIHSPHIWACCLRYMYNTNIQDRVYTPMQGFLVVLYSPTHSQPEFYDCRTKDGVMNFQLHNCFETLHVLKDAETMDKRPLHLELVPAEDGQNFALFQQALKDMDPIECPTAMSPDSAMKRMFPGENSNHGNNHHDSPVPRPSPSPHPLSGKSPVVQPLVPELSMVFDSFCEILPQNVNKLNDSLLDKENQNVNHGGKHVHFAPSNTAPPKGAQSPHTHASPQGRQPLRNYNYQTPPQGSNQTGQKQHSGGKHTESSQSANSKQDRSKQSHGHHSSNIHATDTHDQRKGVTPHPHGLPVGQNFPQQRHPGPANPSRGYTPHCHPSAANPHVQQQQQRFAPQPDSYRHPPPLPAGPRQQFHSAGPGYIQPYGHPVGSTQGWSGGQYGLRPQSGQMPQNGQMRPNGQMPPNGQMRPSGQMQLNGQMRPNGQMQPNSQMPQNGQIPRVGPPRQGMVPRHRPAPQPYSMPPPPHPQVQQPHNQDPRWQPPPPVYPPQQASQPPNHQTNTYRPATQPYGQQTLQETHPSHTGILKNHQQPPVKSQRSKKRHPSHGTPQEGHHHGNTGHHPGNRHPPQAVHFTPSPHQMKGSHSAANQQQDSDDEALSPANQSEGYHSELEQSDVAANQEESCGHAQSGMSPHAYKLLMQQDAQLKMLMAQIQRLLGAQPNSGGTEQQGTTPSSIPPAVNHQALSTDPSPSTNHQPQGTQINDENNSDEGLENTATSVADFPEVSPTGKRTASIAINTGTSLYWGDTGSEVISHEEANQKPVQVSCDTPDSLHETAADATLPKSSDHEGIKERSGYLSHDHMGTNERSAFTSHDQEQTNQEGSFGMNLSQLPVEQEAGPHSSMVSSLHAVDIESYAGSTPSRSPLDSEANHQTSMSQMFQSPVLGESASMCVQQQQTEDGEEEEERLNNPTSFRDEEHFYQQILGQVNQLLHSSSPDGGPQKEPRLSLPAHPSASPAPKPRRLSESALWEKEHQRVVKATRKQLKRMGAVVEEEQQHSRKHMDHHRPSAAHPSADFIPKINYISLSEMALEGTGTDLSFEANAIAMKYLSDDQLANLPLTPAHHGNQAPSPIRSMSANQSLLRGMFRGRGMRGRTNFEVTPVNMSMATWKYMRRYGLIEEEDEETSQVFSPPKEITSRRSYSSSESDLDEEQHSSRDSQGGRRESEEASQGRAINDSKECSCCSGSSHGSSSRSGRQRDNMAQGEDPIVVFPEKWKGRPRRQSSSPQFEDDEGSRVSRGSSETSGHREGTDRETRGRGAREGSGETRNILDLGKLRQMPKLL</sequence>
<feature type="region of interest" description="Disordered" evidence="1">
    <location>
        <begin position="970"/>
        <end position="1023"/>
    </location>
</feature>
<name>A0A9J7NAH1_BRAFL</name>
<evidence type="ECO:0000313" key="7">
    <source>
        <dbReference type="RefSeq" id="XP_035699018.1"/>
    </source>
</evidence>
<dbReference type="GO" id="GO:0007224">
    <property type="term" value="P:smoothened signaling pathway"/>
    <property type="evidence" value="ECO:0000318"/>
    <property type="project" value="GO_Central"/>
</dbReference>
<feature type="region of interest" description="Disordered" evidence="1">
    <location>
        <begin position="1241"/>
        <end position="1274"/>
    </location>
</feature>
<feature type="compositionally biased region" description="Polar residues" evidence="1">
    <location>
        <begin position="522"/>
        <end position="555"/>
    </location>
</feature>
<dbReference type="InterPro" id="IPR057731">
    <property type="entry name" value="STIL_N"/>
</dbReference>
<feature type="compositionally biased region" description="Polar residues" evidence="1">
    <location>
        <begin position="1167"/>
        <end position="1186"/>
    </location>
</feature>
<feature type="compositionally biased region" description="Polar residues" evidence="1">
    <location>
        <begin position="993"/>
        <end position="1015"/>
    </location>
</feature>
<dbReference type="PANTHER" id="PTHR15128:SF0">
    <property type="entry name" value="SCL-INTERRUPTING LOCUS PROTEIN"/>
    <property type="match status" value="1"/>
</dbReference>
<feature type="compositionally biased region" description="Basic and acidic residues" evidence="1">
    <location>
        <begin position="1555"/>
        <end position="1575"/>
    </location>
</feature>
<feature type="compositionally biased region" description="Polar residues" evidence="1">
    <location>
        <begin position="807"/>
        <end position="817"/>
    </location>
</feature>
<evidence type="ECO:0000259" key="2">
    <source>
        <dbReference type="Pfam" id="PF15253"/>
    </source>
</evidence>
<gene>
    <name evidence="5 6 7" type="primary">LOC118431790</name>
</gene>
<dbReference type="GO" id="GO:0005815">
    <property type="term" value="C:microtubule organizing center"/>
    <property type="evidence" value="ECO:0000318"/>
    <property type="project" value="GO_Central"/>
</dbReference>
<dbReference type="Pfam" id="PF25775">
    <property type="entry name" value="CC_STIL"/>
    <property type="match status" value="1"/>
</dbReference>
<dbReference type="OrthoDB" id="76173at2759"/>
<dbReference type="Pfam" id="PF15253">
    <property type="entry name" value="STIL_N"/>
    <property type="match status" value="1"/>
</dbReference>
<feature type="compositionally biased region" description="Basic and acidic residues" evidence="1">
    <location>
        <begin position="1462"/>
        <end position="1477"/>
    </location>
</feature>
<feature type="compositionally biased region" description="Basic residues" evidence="1">
    <location>
        <begin position="865"/>
        <end position="874"/>
    </location>
</feature>
<dbReference type="KEGG" id="bfo:118431790"/>
<dbReference type="PANTHER" id="PTHR15128">
    <property type="entry name" value="TAL1 SCL INTERRUPTING LOCUS"/>
    <property type="match status" value="1"/>
</dbReference>
<evidence type="ECO:0000313" key="4">
    <source>
        <dbReference type="Proteomes" id="UP000001554"/>
    </source>
</evidence>
<protein>
    <submittedName>
        <fullName evidence="5 6">SCL-interrupting locus protein homolog isoform X1</fullName>
    </submittedName>
</protein>
<proteinExistence type="predicted"/>
<feature type="region of interest" description="Disordered" evidence="1">
    <location>
        <begin position="415"/>
        <end position="462"/>
    </location>
</feature>
<dbReference type="RefSeq" id="XP_035699016.1">
    <property type="nucleotide sequence ID" value="XM_035843123.1"/>
</dbReference>
<dbReference type="Pfam" id="PF26399">
    <property type="entry name" value="PRM_STIL"/>
    <property type="match status" value="1"/>
</dbReference>
<evidence type="ECO:0000313" key="6">
    <source>
        <dbReference type="RefSeq" id="XP_035699017.1"/>
    </source>
</evidence>
<evidence type="ECO:0000256" key="1">
    <source>
        <dbReference type="SAM" id="MobiDB-lite"/>
    </source>
</evidence>
<feature type="compositionally biased region" description="Low complexity" evidence="1">
    <location>
        <begin position="1495"/>
        <end position="1505"/>
    </location>
</feature>
<feature type="compositionally biased region" description="Polar residues" evidence="1">
    <location>
        <begin position="1116"/>
        <end position="1130"/>
    </location>
</feature>
<feature type="region of interest" description="Disordered" evidence="1">
    <location>
        <begin position="495"/>
        <end position="817"/>
    </location>
</feature>
<evidence type="ECO:0000259" key="3">
    <source>
        <dbReference type="Pfam" id="PF25775"/>
    </source>
</evidence>
<feature type="region of interest" description="Disordered" evidence="1">
    <location>
        <begin position="833"/>
        <end position="939"/>
    </location>
</feature>
<feature type="region of interest" description="Disordered" evidence="1">
    <location>
        <begin position="1198"/>
        <end position="1220"/>
    </location>
</feature>
<dbReference type="OMA" id="TYRSMCM"/>
<dbReference type="Proteomes" id="UP000001554">
    <property type="component" value="Chromosome 15"/>
</dbReference>
<dbReference type="GO" id="GO:0031023">
    <property type="term" value="P:microtubule organizing center organization"/>
    <property type="evidence" value="ECO:0000318"/>
    <property type="project" value="GO_Central"/>
</dbReference>
<feature type="compositionally biased region" description="Polar residues" evidence="1">
    <location>
        <begin position="697"/>
        <end position="748"/>
    </location>
</feature>
<reference evidence="4" key="1">
    <citation type="journal article" date="2020" name="Nat. Ecol. Evol.">
        <title>Deeply conserved synteny resolves early events in vertebrate evolution.</title>
        <authorList>
            <person name="Simakov O."/>
            <person name="Marletaz F."/>
            <person name="Yue J.X."/>
            <person name="O'Connell B."/>
            <person name="Jenkins J."/>
            <person name="Brandt A."/>
            <person name="Calef R."/>
            <person name="Tung C.H."/>
            <person name="Huang T.K."/>
            <person name="Schmutz J."/>
            <person name="Satoh N."/>
            <person name="Yu J.K."/>
            <person name="Putnam N.H."/>
            <person name="Green R.E."/>
            <person name="Rokhsar D.S."/>
        </authorList>
    </citation>
    <scope>NUCLEOTIDE SEQUENCE [LARGE SCALE GENOMIC DNA]</scope>
    <source>
        <strain evidence="4">S238N-H82</strain>
    </source>
</reference>
<feature type="region of interest" description="Disordered" evidence="1">
    <location>
        <begin position="1166"/>
        <end position="1186"/>
    </location>
</feature>
<feature type="compositionally biased region" description="Low complexity" evidence="1">
    <location>
        <begin position="1257"/>
        <end position="1267"/>
    </location>
</feature>
<feature type="region of interest" description="Disordered" evidence="1">
    <location>
        <begin position="1108"/>
        <end position="1130"/>
    </location>
</feature>
<dbReference type="InterPro" id="IPR026123">
    <property type="entry name" value="STIL"/>
</dbReference>
<feature type="region of interest" description="Disordered" evidence="1">
    <location>
        <begin position="21"/>
        <end position="40"/>
    </location>
</feature>
<dbReference type="InterPro" id="IPR057655">
    <property type="entry name" value="STIL_CC"/>
</dbReference>
<feature type="region of interest" description="Disordered" evidence="1">
    <location>
        <begin position="1432"/>
        <end position="1593"/>
    </location>
</feature>
<keyword evidence="4" id="KW-1185">Reference proteome</keyword>
<feature type="compositionally biased region" description="Low complexity" evidence="1">
    <location>
        <begin position="779"/>
        <end position="789"/>
    </location>
</feature>